<dbReference type="FunFam" id="3.30.710.10:FF:000169">
    <property type="entry name" value="BTB/POZ domain-containing protein 2"/>
    <property type="match status" value="1"/>
</dbReference>
<dbReference type="SUPFAM" id="SSF54695">
    <property type="entry name" value="POZ domain"/>
    <property type="match status" value="1"/>
</dbReference>
<dbReference type="PANTHER" id="PTHR45774">
    <property type="entry name" value="BTB/POZ DOMAIN-CONTAINING"/>
    <property type="match status" value="1"/>
</dbReference>
<evidence type="ECO:0000256" key="1">
    <source>
        <dbReference type="SAM" id="MobiDB-lite"/>
    </source>
</evidence>
<dbReference type="Pfam" id="PF00651">
    <property type="entry name" value="BTB"/>
    <property type="match status" value="1"/>
</dbReference>
<dbReference type="RefSeq" id="XP_026285793.1">
    <property type="nucleotide sequence ID" value="XM_026430008.2"/>
</dbReference>
<organism evidence="3 4">
    <name type="scientific">Frankliniella occidentalis</name>
    <name type="common">Western flower thrips</name>
    <name type="synonym">Euthrips occidentalis</name>
    <dbReference type="NCBI Taxonomy" id="133901"/>
    <lineage>
        <taxon>Eukaryota</taxon>
        <taxon>Metazoa</taxon>
        <taxon>Ecdysozoa</taxon>
        <taxon>Arthropoda</taxon>
        <taxon>Hexapoda</taxon>
        <taxon>Insecta</taxon>
        <taxon>Pterygota</taxon>
        <taxon>Neoptera</taxon>
        <taxon>Paraneoptera</taxon>
        <taxon>Thysanoptera</taxon>
        <taxon>Terebrantia</taxon>
        <taxon>Thripoidea</taxon>
        <taxon>Thripidae</taxon>
        <taxon>Frankliniella</taxon>
    </lineage>
</organism>
<dbReference type="OrthoDB" id="45365at2759"/>
<dbReference type="PROSITE" id="PS50097">
    <property type="entry name" value="BTB"/>
    <property type="match status" value="1"/>
</dbReference>
<feature type="domain" description="BTB" evidence="2">
    <location>
        <begin position="98"/>
        <end position="168"/>
    </location>
</feature>
<evidence type="ECO:0000313" key="4">
    <source>
        <dbReference type="RefSeq" id="XP_026285793.1"/>
    </source>
</evidence>
<name>A0A6J1SXZ1_FRAOC</name>
<dbReference type="InterPro" id="IPR038648">
    <property type="entry name" value="PHR_sf"/>
</dbReference>
<dbReference type="GO" id="GO:0005829">
    <property type="term" value="C:cytosol"/>
    <property type="evidence" value="ECO:0007669"/>
    <property type="project" value="TreeGrafter"/>
</dbReference>
<dbReference type="InterPro" id="IPR000210">
    <property type="entry name" value="BTB/POZ_dom"/>
</dbReference>
<sequence>MKRAKTENSLGRKNHWQFDLSLQPSTKLFRMASGEGYSPSTYENNRIGGKPDNSASSRNGASSSNNIHDSYGSTYDWQVTKTTIRERGQQLLETGQWSDCKFIVGTEPHQQAFEGHKVFLAMSSPVFEAMFFGGMAEKDGAIHIFDVQPEGFKALLEYIYSDKISLRSFDQACELCYVAKKYMLPHLVRECTKYIWRDICPDNACRAYEFAKLFEEPDLMEKSLEVISSKTKEVLAESSFEEVELATIQAVLDQEELTIDSELELFDALQRWAIRECARKGLPPSDGKALRSVLHGTVGKIRFLTLSPSQFAERPAVSQLLSQDEAFAILVNISSPNTTTLSLPLPEGFTSSRVPRKKIPEPEIEPESKLLPFRAPTLFCASTSADQVALPKMYCLRSPLPGQPPPPIYHSTILDSTLQFTVDRDICILGAQVPTQIESIDGQYVRRERSSYTELLYAHLLDSNGARLTYTHLTSRVNYGQFMEISFNRHIFIQRNKVYRVGVVLNKGGSYPAGAYTETAVCDGVLFKFNVGNPNDSIRDGLIHSIVFRHI</sequence>
<evidence type="ECO:0000259" key="2">
    <source>
        <dbReference type="PROSITE" id="PS50097"/>
    </source>
</evidence>
<dbReference type="Proteomes" id="UP000504606">
    <property type="component" value="Unplaced"/>
</dbReference>
<dbReference type="KEGG" id="foc:113211594"/>
<evidence type="ECO:0000313" key="3">
    <source>
        <dbReference type="Proteomes" id="UP000504606"/>
    </source>
</evidence>
<protein>
    <submittedName>
        <fullName evidence="4">BTB/POZ domain-containing protein 6-B isoform X1</fullName>
    </submittedName>
</protein>
<dbReference type="GeneID" id="113211594"/>
<keyword evidence="3" id="KW-1185">Reference proteome</keyword>
<dbReference type="Gene3D" id="1.25.40.420">
    <property type="match status" value="1"/>
</dbReference>
<dbReference type="GO" id="GO:0000932">
    <property type="term" value="C:P-body"/>
    <property type="evidence" value="ECO:0007669"/>
    <property type="project" value="TreeGrafter"/>
</dbReference>
<accession>A0A6J1SXZ1</accession>
<dbReference type="GO" id="GO:0022008">
    <property type="term" value="P:neurogenesis"/>
    <property type="evidence" value="ECO:0007669"/>
    <property type="project" value="TreeGrafter"/>
</dbReference>
<dbReference type="AlphaFoldDB" id="A0A6J1SXZ1"/>
<dbReference type="Pfam" id="PF07707">
    <property type="entry name" value="BACK"/>
    <property type="match status" value="1"/>
</dbReference>
<dbReference type="Gene3D" id="3.30.710.10">
    <property type="entry name" value="Potassium Channel Kv1.1, Chain A"/>
    <property type="match status" value="1"/>
</dbReference>
<dbReference type="InterPro" id="IPR011333">
    <property type="entry name" value="SKP1/BTB/POZ_sf"/>
</dbReference>
<dbReference type="PANTHER" id="PTHR45774:SF3">
    <property type="entry name" value="BTB (POZ) DOMAIN-CONTAINING 2B-RELATED"/>
    <property type="match status" value="1"/>
</dbReference>
<gene>
    <name evidence="4" type="primary">LOC113211594</name>
</gene>
<feature type="region of interest" description="Disordered" evidence="1">
    <location>
        <begin position="33"/>
        <end position="67"/>
    </location>
</feature>
<proteinExistence type="predicted"/>
<dbReference type="SMART" id="SM00875">
    <property type="entry name" value="BACK"/>
    <property type="match status" value="1"/>
</dbReference>
<feature type="compositionally biased region" description="Low complexity" evidence="1">
    <location>
        <begin position="53"/>
        <end position="66"/>
    </location>
</feature>
<dbReference type="InterPro" id="IPR011705">
    <property type="entry name" value="BACK"/>
</dbReference>
<dbReference type="SMART" id="SM00225">
    <property type="entry name" value="BTB"/>
    <property type="match status" value="1"/>
</dbReference>
<dbReference type="Gene3D" id="2.60.120.820">
    <property type="entry name" value="PHR domain"/>
    <property type="match status" value="1"/>
</dbReference>
<reference evidence="4" key="1">
    <citation type="submission" date="2025-08" db="UniProtKB">
        <authorList>
            <consortium name="RefSeq"/>
        </authorList>
    </citation>
    <scope>IDENTIFICATION</scope>
    <source>
        <tissue evidence="4">Whole organism</tissue>
    </source>
</reference>